<sequence length="383" mass="40861">MRSDDDMVVLPGTLRARGPEETWQALTPYLPGFGITRVARLTGLDCIGVPVWTAIRPASLTLATSQGKGLTDGLARLSAVMEAIELWHVEQPLPIVAAGPAAEVAPACPVADLPLTVPHSADDLARIVWEWTPGTHLISGEPAVVPVDLVRRRAQRPEWAPDLLRATSTGLACGSTRDEALLHALYEVVERDVLYRDGWSGGGRNRMLIAPHTVTDPDAREVINRILDAGMGLELFLVDGPYGLPVCVAYLWSEDHPQVFAGGGCHASPGIAATRALTEAAQSRAAVIGGTRDDLPSDSPDFGTLPHRQATARSAMPWPHATAHFPPPGGGFTGHIEEVAERIEIVTGHDPVVLDLSAPGLPVHTVQAVCPGTRSRIRRAMPR</sequence>
<reference evidence="3" key="1">
    <citation type="journal article" date="2013" name="Genome Announc.">
        <title>Draft Genome Sequence of Streptomyces bottropensis ATCC 25435, a Bottromycin-Producing Actinomycete.</title>
        <authorList>
            <person name="Zhang H."/>
            <person name="Zhou W."/>
            <person name="Zhuang Y."/>
            <person name="Liang X."/>
            <person name="Liu T."/>
        </authorList>
    </citation>
    <scope>NUCLEOTIDE SEQUENCE [LARGE SCALE GENOMIC DNA]</scope>
    <source>
        <strain evidence="3">ATCC 25435</strain>
    </source>
</reference>
<name>M3DI17_9ACTN</name>
<dbReference type="RefSeq" id="WP_005477225.1">
    <property type="nucleotide sequence ID" value="NZ_KB405063.1"/>
</dbReference>
<dbReference type="InterPro" id="IPR003776">
    <property type="entry name" value="YcaO-like_dom"/>
</dbReference>
<feature type="domain" description="YcaO" evidence="1">
    <location>
        <begin position="67"/>
        <end position="383"/>
    </location>
</feature>
<evidence type="ECO:0000259" key="1">
    <source>
        <dbReference type="PROSITE" id="PS51664"/>
    </source>
</evidence>
<dbReference type="Pfam" id="PF02624">
    <property type="entry name" value="YcaO"/>
    <property type="match status" value="1"/>
</dbReference>
<dbReference type="AlphaFoldDB" id="M3DI17"/>
<proteinExistence type="predicted"/>
<gene>
    <name evidence="2" type="ORF">SBD_2163</name>
</gene>
<dbReference type="Proteomes" id="UP000030760">
    <property type="component" value="Unassembled WGS sequence"/>
</dbReference>
<dbReference type="NCBIfam" id="TIGR00702">
    <property type="entry name" value="YcaO-type kinase domain"/>
    <property type="match status" value="1"/>
</dbReference>
<evidence type="ECO:0000313" key="3">
    <source>
        <dbReference type="Proteomes" id="UP000030760"/>
    </source>
</evidence>
<dbReference type="GeneID" id="96268697"/>
<dbReference type="PANTHER" id="PTHR37809">
    <property type="entry name" value="RIBOSOMAL PROTEIN S12 METHYLTHIOTRANSFERASE ACCESSORY FACTOR YCAO"/>
    <property type="match status" value="1"/>
</dbReference>
<dbReference type="PROSITE" id="PS51664">
    <property type="entry name" value="YCAO"/>
    <property type="match status" value="1"/>
</dbReference>
<organism evidence="2 3">
    <name type="scientific">Streptomyces bottropensis ATCC 25435</name>
    <dbReference type="NCBI Taxonomy" id="1054862"/>
    <lineage>
        <taxon>Bacteria</taxon>
        <taxon>Bacillati</taxon>
        <taxon>Actinomycetota</taxon>
        <taxon>Actinomycetes</taxon>
        <taxon>Kitasatosporales</taxon>
        <taxon>Streptomycetaceae</taxon>
        <taxon>Streptomyces</taxon>
    </lineage>
</organism>
<protein>
    <recommendedName>
        <fullName evidence="1">YcaO domain-containing protein</fullName>
    </recommendedName>
</protein>
<accession>M3DI17</accession>
<evidence type="ECO:0000313" key="2">
    <source>
        <dbReference type="EMBL" id="EMF56412.1"/>
    </source>
</evidence>
<dbReference type="EMBL" id="KB405063">
    <property type="protein sequence ID" value="EMF56412.1"/>
    <property type="molecule type" value="Genomic_DNA"/>
</dbReference>
<dbReference type="PANTHER" id="PTHR37809:SF1">
    <property type="entry name" value="RIBOSOMAL PROTEIN S12 METHYLTHIOTRANSFERASE ACCESSORY FACTOR YCAO"/>
    <property type="match status" value="1"/>
</dbReference>
<dbReference type="Gene3D" id="3.30.160.660">
    <property type="match status" value="1"/>
</dbReference>